<evidence type="ECO:0000313" key="2">
    <source>
        <dbReference type="Proteomes" id="UP000831701"/>
    </source>
</evidence>
<dbReference type="Proteomes" id="UP000831701">
    <property type="component" value="Chromosome 16"/>
</dbReference>
<comment type="caution">
    <text evidence="1">The sequence shown here is derived from an EMBL/GenBank/DDBJ whole genome shotgun (WGS) entry which is preliminary data.</text>
</comment>
<gene>
    <name evidence="1" type="ORF">L3Q82_013121</name>
</gene>
<sequence length="1181" mass="131992">MDKERKMMIFCLLLAAISSPVFTEEWKATVVKQLDTVVSSCVVVPCSFSHPKENLPTSRLRAIWHRSNKRDERIYYEDNTMVLENFRGRTRLLGHLGQGNCSLEINGIKDHDNGPFCFRIELARTEKDTSTVDKFSFVEDCAELKMLPDPPQPTLIHQKTATQGLPFIVTCSVRHTCPTHVPELTWNRGTPEGITKNHREIHPGNWEVQSILTFIAEEKDDYNEITCTSEFHGGKTSSKSLTLYVKRTQNYNHIIIPTVVGISTALIFAIFCIFMVKKYKQKIYPWVDPENVGRSTYRFFDTTVTIEVSDRAQKPDIMISGDMKVGRSVTVQCSVYHTCPTYPPTLSLNVKLQRHSLTHSSMSDGTHKTTLTTILDIEKDHQTVECSVRHTGSLSATASKTLNAECSFSPLTIQSTSNEFLEGQASKVTCTALYTCPQHHPTITWNYGSMPASTSTNKRRNASWSTVSTLTFTASASDHGRSLTCYARFTGGQMQEKSINLQVKRNMLSRGWSFTTPGTITGMRGSCIVIPCKFTYSASQPAGLQVIWYLYQSNEYPPVFDKGQTVISKFLGITSLIGPVEKGNCSLKIDRLEMSFNQDRFYPWVDVNPITSYHTLGHTFYDKTSQIIVLDHAQEPLLNIIGIPVVGKQSRVSCNVQHTCIFRPPILTLNGIQGEDTIIDTLVSDGIWKRTVERIWIVQEEDQIVRCTVRYHGSQTATSELRLNVECPYEEIEMTDRPGEETEGVAKNVTCSVSYKCKQNTPTIEWNYKDMQSSLKTQKTSSNTYSAVSNLTFIGSLGDDGKSLTCTAQFITGKTSDSAPLHIKKYEEPAEEKDSHENEDGSFHVLAADVPFRFSALTQSCVVIPCSFKYQEDVPLSRGIWSKKIGGIIYHNGRSLVLDHFKDRTRLLGDLNEGDCTLEIDDIKPFDNGPFCFHAERGNDKYRFNNSCVFIVMKASPEKPVMTPVPAEVDAGSTINVSCSVTHTCRSHPPVFSWSVPNLTSEVKHTWTPQGISETTSTITFMAAGGDGVKNLTCTATYWLERQQTSTTVKPAVRGDHYGIDYPGDTTKTGRDLLGQKNGGPFGADFPGEKRKNVLPGRMRGNRRGLTGADFQVFFKFVLLLLFFVVSSVCFPVLICAAYLCFPVLICAAMLCVANPCLFPALFLNNTTTVNSKPRFPSPKE</sequence>
<accession>A0ACB8W299</accession>
<keyword evidence="2" id="KW-1185">Reference proteome</keyword>
<protein>
    <submittedName>
        <fullName evidence="1">Uncharacterized protein</fullName>
    </submittedName>
</protein>
<proteinExistence type="predicted"/>
<dbReference type="EMBL" id="CM041546">
    <property type="protein sequence ID" value="KAI3360923.1"/>
    <property type="molecule type" value="Genomic_DNA"/>
</dbReference>
<name>A0ACB8W299_9TELE</name>
<reference evidence="1" key="1">
    <citation type="submission" date="2022-04" db="EMBL/GenBank/DDBJ databases">
        <title>Jade perch genome.</title>
        <authorList>
            <person name="Chao B."/>
        </authorList>
    </citation>
    <scope>NUCLEOTIDE SEQUENCE</scope>
    <source>
        <strain evidence="1">CB-2022</strain>
    </source>
</reference>
<evidence type="ECO:0000313" key="1">
    <source>
        <dbReference type="EMBL" id="KAI3360923.1"/>
    </source>
</evidence>
<organism evidence="1 2">
    <name type="scientific">Scortum barcoo</name>
    <name type="common">barcoo grunter</name>
    <dbReference type="NCBI Taxonomy" id="214431"/>
    <lineage>
        <taxon>Eukaryota</taxon>
        <taxon>Metazoa</taxon>
        <taxon>Chordata</taxon>
        <taxon>Craniata</taxon>
        <taxon>Vertebrata</taxon>
        <taxon>Euteleostomi</taxon>
        <taxon>Actinopterygii</taxon>
        <taxon>Neopterygii</taxon>
        <taxon>Teleostei</taxon>
        <taxon>Neoteleostei</taxon>
        <taxon>Acanthomorphata</taxon>
        <taxon>Eupercaria</taxon>
        <taxon>Centrarchiformes</taxon>
        <taxon>Terapontoidei</taxon>
        <taxon>Terapontidae</taxon>
        <taxon>Scortum</taxon>
    </lineage>
</organism>